<keyword evidence="7" id="KW-1185">Reference proteome</keyword>
<dbReference type="OrthoDB" id="1707486at2759"/>
<gene>
    <name evidence="6" type="ORF">BEMITA_LOCUS9603</name>
</gene>
<feature type="domain" description="Transcription factor CBF/NF-Y/archaeal histone" evidence="5">
    <location>
        <begin position="9"/>
        <end position="73"/>
    </location>
</feature>
<dbReference type="Pfam" id="PF00808">
    <property type="entry name" value="CBFD_NFYB_HMF"/>
    <property type="match status" value="1"/>
</dbReference>
<protein>
    <recommendedName>
        <fullName evidence="3">DNA polymerase epsilon subunit 3</fullName>
    </recommendedName>
</protein>
<dbReference type="InterPro" id="IPR009072">
    <property type="entry name" value="Histone-fold"/>
</dbReference>
<dbReference type="CDD" id="cd22928">
    <property type="entry name" value="HFD_POLE3_DPB4"/>
    <property type="match status" value="1"/>
</dbReference>
<feature type="compositionally biased region" description="Acidic residues" evidence="4">
    <location>
        <begin position="116"/>
        <end position="126"/>
    </location>
</feature>
<dbReference type="PANTHER" id="PTHR46172:SF1">
    <property type="entry name" value="DNA POLYMERASE EPSILON SUBUNIT 3"/>
    <property type="match status" value="1"/>
</dbReference>
<dbReference type="InterPro" id="IPR003958">
    <property type="entry name" value="CBFA_NFYB_domain"/>
</dbReference>
<comment type="subcellular location">
    <subcellularLocation>
        <location evidence="1">Nucleus</location>
    </subcellularLocation>
</comment>
<evidence type="ECO:0000259" key="5">
    <source>
        <dbReference type="Pfam" id="PF00808"/>
    </source>
</evidence>
<feature type="region of interest" description="Disordered" evidence="4">
    <location>
        <begin position="97"/>
        <end position="142"/>
    </location>
</feature>
<dbReference type="EMBL" id="OU963866">
    <property type="protein sequence ID" value="CAH0390933.1"/>
    <property type="molecule type" value="Genomic_DNA"/>
</dbReference>
<dbReference type="InterPro" id="IPR051377">
    <property type="entry name" value="DNA_Pol-Epsilon_Subunit"/>
</dbReference>
<dbReference type="GO" id="GO:0008623">
    <property type="term" value="C:CHRAC"/>
    <property type="evidence" value="ECO:0007669"/>
    <property type="project" value="TreeGrafter"/>
</dbReference>
<dbReference type="GO" id="GO:0046982">
    <property type="term" value="F:protein heterodimerization activity"/>
    <property type="evidence" value="ECO:0007669"/>
    <property type="project" value="InterPro"/>
</dbReference>
<dbReference type="GO" id="GO:0006272">
    <property type="term" value="P:leading strand elongation"/>
    <property type="evidence" value="ECO:0007669"/>
    <property type="project" value="TreeGrafter"/>
</dbReference>
<dbReference type="KEGG" id="btab:109031101"/>
<reference evidence="6" key="1">
    <citation type="submission" date="2021-12" db="EMBL/GenBank/DDBJ databases">
        <authorList>
            <person name="King R."/>
        </authorList>
    </citation>
    <scope>NUCLEOTIDE SEQUENCE</scope>
</reference>
<evidence type="ECO:0000256" key="2">
    <source>
        <dbReference type="ARBA" id="ARBA00023242"/>
    </source>
</evidence>
<accession>A0A9P0AFX3</accession>
<evidence type="ECO:0000256" key="3">
    <source>
        <dbReference type="ARBA" id="ARBA00039793"/>
    </source>
</evidence>
<dbReference type="Proteomes" id="UP001152759">
    <property type="component" value="Chromosome 5"/>
</dbReference>
<organism evidence="6 7">
    <name type="scientific">Bemisia tabaci</name>
    <name type="common">Sweetpotato whitefly</name>
    <name type="synonym">Aleurodes tabaci</name>
    <dbReference type="NCBI Taxonomy" id="7038"/>
    <lineage>
        <taxon>Eukaryota</taxon>
        <taxon>Metazoa</taxon>
        <taxon>Ecdysozoa</taxon>
        <taxon>Arthropoda</taxon>
        <taxon>Hexapoda</taxon>
        <taxon>Insecta</taxon>
        <taxon>Pterygota</taxon>
        <taxon>Neoptera</taxon>
        <taxon>Paraneoptera</taxon>
        <taxon>Hemiptera</taxon>
        <taxon>Sternorrhyncha</taxon>
        <taxon>Aleyrodoidea</taxon>
        <taxon>Aleyrodidae</taxon>
        <taxon>Aleyrodinae</taxon>
        <taxon>Bemisia</taxon>
    </lineage>
</organism>
<dbReference type="PANTHER" id="PTHR46172">
    <property type="entry name" value="DNA POLYMERASE EPSILON SUBUNIT 3"/>
    <property type="match status" value="1"/>
</dbReference>
<dbReference type="SUPFAM" id="SSF47113">
    <property type="entry name" value="Histone-fold"/>
    <property type="match status" value="1"/>
</dbReference>
<sequence>MAETLEDLNLPQAVVARIIKDALPDGVNVSKEARLAIARAASVFVLYLTSCANDVATQHSRKTINGPDVIQAISDVELNMFIEPLKQSLEGFKKVKEAKKGAAKKRSSKENSNPNNDDEEVVEDEQNTSGQEVPAEVDEDAE</sequence>
<name>A0A9P0AFX3_BEMTA</name>
<dbReference type="GO" id="GO:0008622">
    <property type="term" value="C:epsilon DNA polymerase complex"/>
    <property type="evidence" value="ECO:0007669"/>
    <property type="project" value="TreeGrafter"/>
</dbReference>
<dbReference type="GO" id="GO:0031507">
    <property type="term" value="P:heterochromatin formation"/>
    <property type="evidence" value="ECO:0007669"/>
    <property type="project" value="TreeGrafter"/>
</dbReference>
<dbReference type="Gene3D" id="1.10.20.10">
    <property type="entry name" value="Histone, subunit A"/>
    <property type="match status" value="1"/>
</dbReference>
<dbReference type="GO" id="GO:0006974">
    <property type="term" value="P:DNA damage response"/>
    <property type="evidence" value="ECO:0007669"/>
    <property type="project" value="TreeGrafter"/>
</dbReference>
<keyword evidence="2" id="KW-0539">Nucleus</keyword>
<dbReference type="GO" id="GO:0031490">
    <property type="term" value="F:chromatin DNA binding"/>
    <property type="evidence" value="ECO:0007669"/>
    <property type="project" value="TreeGrafter"/>
</dbReference>
<proteinExistence type="predicted"/>
<evidence type="ECO:0000313" key="7">
    <source>
        <dbReference type="Proteomes" id="UP001152759"/>
    </source>
</evidence>
<dbReference type="AlphaFoldDB" id="A0A9P0AFX3"/>
<evidence type="ECO:0000313" key="6">
    <source>
        <dbReference type="EMBL" id="CAH0390933.1"/>
    </source>
</evidence>
<evidence type="ECO:0000256" key="4">
    <source>
        <dbReference type="SAM" id="MobiDB-lite"/>
    </source>
</evidence>
<evidence type="ECO:0000256" key="1">
    <source>
        <dbReference type="ARBA" id="ARBA00004123"/>
    </source>
</evidence>